<dbReference type="SMART" id="SM00717">
    <property type="entry name" value="SANT"/>
    <property type="match status" value="1"/>
</dbReference>
<dbReference type="Gene3D" id="1.10.10.60">
    <property type="entry name" value="Homeodomain-like"/>
    <property type="match status" value="1"/>
</dbReference>
<dbReference type="EnsemblPlants" id="AUR62020659-RA">
    <property type="protein sequence ID" value="AUR62020659-RA:cds"/>
    <property type="gene ID" value="AUR62020659"/>
</dbReference>
<keyword evidence="4" id="KW-0539">Nucleus</keyword>
<evidence type="ECO:0000256" key="1">
    <source>
        <dbReference type="ARBA" id="ARBA00004123"/>
    </source>
</evidence>
<feature type="domain" description="SANT" evidence="6">
    <location>
        <begin position="1"/>
        <end position="48"/>
    </location>
</feature>
<sequence length="71" mass="8346">MSSNGWTLQQNKAFESALNKYDKDTPDRWNNIAKEVGGKSVDDVKKRYQELLEDIQHIESGRVPFPYNWKM</sequence>
<dbReference type="GO" id="GO:0003700">
    <property type="term" value="F:DNA-binding transcription factor activity"/>
    <property type="evidence" value="ECO:0007669"/>
    <property type="project" value="InterPro"/>
</dbReference>
<dbReference type="PROSITE" id="PS51293">
    <property type="entry name" value="SANT"/>
    <property type="match status" value="1"/>
</dbReference>
<evidence type="ECO:0000256" key="4">
    <source>
        <dbReference type="ARBA" id="ARBA00023242"/>
    </source>
</evidence>
<protein>
    <submittedName>
        <fullName evidence="7">Uncharacterized protein</fullName>
    </submittedName>
</protein>
<dbReference type="GO" id="GO:0005634">
    <property type="term" value="C:nucleus"/>
    <property type="evidence" value="ECO:0007669"/>
    <property type="project" value="UniProtKB-SubCell"/>
</dbReference>
<dbReference type="PANTHER" id="PTHR43952">
    <property type="entry name" value="MYB FAMILY TRANSCRIPTION FACTOR-RELATED"/>
    <property type="match status" value="1"/>
</dbReference>
<dbReference type="FunFam" id="1.10.10.60:FF:000154">
    <property type="entry name" value="Transcription factor SRM1"/>
    <property type="match status" value="1"/>
</dbReference>
<reference evidence="7" key="2">
    <citation type="submission" date="2021-03" db="UniProtKB">
        <authorList>
            <consortium name="EnsemblPlants"/>
        </authorList>
    </citation>
    <scope>IDENTIFICATION</scope>
</reference>
<keyword evidence="3" id="KW-0804">Transcription</keyword>
<evidence type="ECO:0000259" key="5">
    <source>
        <dbReference type="PROSITE" id="PS50090"/>
    </source>
</evidence>
<dbReference type="OMA" id="GQRPWYL"/>
<name>A0A803LYV8_CHEQI</name>
<dbReference type="Pfam" id="PF23082">
    <property type="entry name" value="Myb_DNA-binding_2"/>
    <property type="match status" value="1"/>
</dbReference>
<accession>A0A803LYV8</accession>
<comment type="subcellular location">
    <subcellularLocation>
        <location evidence="1">Nucleus</location>
    </subcellularLocation>
</comment>
<dbReference type="SUPFAM" id="SSF46689">
    <property type="entry name" value="Homeodomain-like"/>
    <property type="match status" value="1"/>
</dbReference>
<organism evidence="7 8">
    <name type="scientific">Chenopodium quinoa</name>
    <name type="common">Quinoa</name>
    <dbReference type="NCBI Taxonomy" id="63459"/>
    <lineage>
        <taxon>Eukaryota</taxon>
        <taxon>Viridiplantae</taxon>
        <taxon>Streptophyta</taxon>
        <taxon>Embryophyta</taxon>
        <taxon>Tracheophyta</taxon>
        <taxon>Spermatophyta</taxon>
        <taxon>Magnoliopsida</taxon>
        <taxon>eudicotyledons</taxon>
        <taxon>Gunneridae</taxon>
        <taxon>Pentapetalae</taxon>
        <taxon>Caryophyllales</taxon>
        <taxon>Chenopodiaceae</taxon>
        <taxon>Chenopodioideae</taxon>
        <taxon>Atripliceae</taxon>
        <taxon>Chenopodium</taxon>
    </lineage>
</organism>
<evidence type="ECO:0000313" key="7">
    <source>
        <dbReference type="EnsemblPlants" id="AUR62020659-RA:cds"/>
    </source>
</evidence>
<dbReference type="Proteomes" id="UP000596660">
    <property type="component" value="Unplaced"/>
</dbReference>
<feature type="domain" description="Myb-like" evidence="5">
    <location>
        <begin position="1"/>
        <end position="52"/>
    </location>
</feature>
<keyword evidence="8" id="KW-1185">Reference proteome</keyword>
<evidence type="ECO:0000256" key="2">
    <source>
        <dbReference type="ARBA" id="ARBA00023015"/>
    </source>
</evidence>
<dbReference type="InterPro" id="IPR001005">
    <property type="entry name" value="SANT/Myb"/>
</dbReference>
<reference evidence="7" key="1">
    <citation type="journal article" date="2017" name="Nature">
        <title>The genome of Chenopodium quinoa.</title>
        <authorList>
            <person name="Jarvis D.E."/>
            <person name="Ho Y.S."/>
            <person name="Lightfoot D.J."/>
            <person name="Schmoeckel S.M."/>
            <person name="Li B."/>
            <person name="Borm T.J.A."/>
            <person name="Ohyanagi H."/>
            <person name="Mineta K."/>
            <person name="Michell C.T."/>
            <person name="Saber N."/>
            <person name="Kharbatia N.M."/>
            <person name="Rupper R.R."/>
            <person name="Sharp A.R."/>
            <person name="Dally N."/>
            <person name="Boughton B.A."/>
            <person name="Woo Y.H."/>
            <person name="Gao G."/>
            <person name="Schijlen E.G.W.M."/>
            <person name="Guo X."/>
            <person name="Momin A.A."/>
            <person name="Negrao S."/>
            <person name="Al-Babili S."/>
            <person name="Gehring C."/>
            <person name="Roessner U."/>
            <person name="Jung C."/>
            <person name="Murphy K."/>
            <person name="Arold S.T."/>
            <person name="Gojobori T."/>
            <person name="van der Linden C.G."/>
            <person name="van Loo E.N."/>
            <person name="Jellen E.N."/>
            <person name="Maughan P.J."/>
            <person name="Tester M."/>
        </authorList>
    </citation>
    <scope>NUCLEOTIDE SEQUENCE [LARGE SCALE GENOMIC DNA]</scope>
    <source>
        <strain evidence="7">cv. PI 614886</strain>
    </source>
</reference>
<dbReference type="InterPro" id="IPR017884">
    <property type="entry name" value="SANT_dom"/>
</dbReference>
<keyword evidence="2" id="KW-0805">Transcription regulation</keyword>
<evidence type="ECO:0000256" key="3">
    <source>
        <dbReference type="ARBA" id="ARBA00023163"/>
    </source>
</evidence>
<evidence type="ECO:0000259" key="6">
    <source>
        <dbReference type="PROSITE" id="PS51293"/>
    </source>
</evidence>
<dbReference type="CDD" id="cd00167">
    <property type="entry name" value="SANT"/>
    <property type="match status" value="1"/>
</dbReference>
<dbReference type="InterPro" id="IPR044636">
    <property type="entry name" value="RADIALIS-like"/>
</dbReference>
<dbReference type="InterPro" id="IPR009057">
    <property type="entry name" value="Homeodomain-like_sf"/>
</dbReference>
<dbReference type="AlphaFoldDB" id="A0A803LYV8"/>
<dbReference type="Gramene" id="AUR62020659-RA">
    <property type="protein sequence ID" value="AUR62020659-RA:cds"/>
    <property type="gene ID" value="AUR62020659"/>
</dbReference>
<dbReference type="PANTHER" id="PTHR43952:SF75">
    <property type="entry name" value="PROTEIN RADIALIS-LIKE 6"/>
    <property type="match status" value="1"/>
</dbReference>
<proteinExistence type="predicted"/>
<dbReference type="PROSITE" id="PS50090">
    <property type="entry name" value="MYB_LIKE"/>
    <property type="match status" value="1"/>
</dbReference>
<evidence type="ECO:0000313" key="8">
    <source>
        <dbReference type="Proteomes" id="UP000596660"/>
    </source>
</evidence>